<proteinExistence type="inferred from homology"/>
<dbReference type="Gene3D" id="3.30.360.10">
    <property type="entry name" value="Dihydrodipicolinate Reductase, domain 2"/>
    <property type="match status" value="1"/>
</dbReference>
<protein>
    <submittedName>
        <fullName evidence="4">Predicted dehydrogenase</fullName>
    </submittedName>
</protein>
<dbReference type="EMBL" id="FOQZ01000002">
    <property type="protein sequence ID" value="SFI51208.1"/>
    <property type="molecule type" value="Genomic_DNA"/>
</dbReference>
<evidence type="ECO:0000256" key="1">
    <source>
        <dbReference type="ARBA" id="ARBA00010928"/>
    </source>
</evidence>
<dbReference type="SUPFAM" id="SSF55347">
    <property type="entry name" value="Glyceraldehyde-3-phosphate dehydrogenase-like, C-terminal domain"/>
    <property type="match status" value="1"/>
</dbReference>
<dbReference type="Gene3D" id="3.40.50.720">
    <property type="entry name" value="NAD(P)-binding Rossmann-like Domain"/>
    <property type="match status" value="1"/>
</dbReference>
<dbReference type="Pfam" id="PF01408">
    <property type="entry name" value="GFO_IDH_MocA"/>
    <property type="match status" value="1"/>
</dbReference>
<dbReference type="PANTHER" id="PTHR43377">
    <property type="entry name" value="BILIVERDIN REDUCTASE A"/>
    <property type="match status" value="1"/>
</dbReference>
<dbReference type="InterPro" id="IPR004104">
    <property type="entry name" value="Gfo/Idh/MocA-like_OxRdtase_C"/>
</dbReference>
<comment type="similarity">
    <text evidence="1">Belongs to the Gfo/Idh/MocA family.</text>
</comment>
<accession>A0A7Z7D2R7</accession>
<dbReference type="SUPFAM" id="SSF51735">
    <property type="entry name" value="NAD(P)-binding Rossmann-fold domains"/>
    <property type="match status" value="1"/>
</dbReference>
<comment type="caution">
    <text evidence="4">The sequence shown here is derived from an EMBL/GenBank/DDBJ whole genome shotgun (WGS) entry which is preliminary data.</text>
</comment>
<gene>
    <name evidence="4" type="ORF">SAMN04487751_2005</name>
</gene>
<dbReference type="PANTHER" id="PTHR43377:SF1">
    <property type="entry name" value="BILIVERDIN REDUCTASE A"/>
    <property type="match status" value="1"/>
</dbReference>
<dbReference type="Proteomes" id="UP000198702">
    <property type="component" value="Unassembled WGS sequence"/>
</dbReference>
<dbReference type="AlphaFoldDB" id="A0A7Z7D2R7"/>
<dbReference type="GO" id="GO:0000166">
    <property type="term" value="F:nucleotide binding"/>
    <property type="evidence" value="ECO:0007669"/>
    <property type="project" value="InterPro"/>
</dbReference>
<dbReference type="InterPro" id="IPR000683">
    <property type="entry name" value="Gfo/Idh/MocA-like_OxRdtase_N"/>
</dbReference>
<evidence type="ECO:0000313" key="5">
    <source>
        <dbReference type="Proteomes" id="UP000198702"/>
    </source>
</evidence>
<evidence type="ECO:0000313" key="4">
    <source>
        <dbReference type="EMBL" id="SFI51208.1"/>
    </source>
</evidence>
<reference evidence="4 5" key="1">
    <citation type="submission" date="2016-10" db="EMBL/GenBank/DDBJ databases">
        <authorList>
            <person name="Varghese N."/>
            <person name="Submissions S."/>
        </authorList>
    </citation>
    <scope>NUCLEOTIDE SEQUENCE [LARGE SCALE GENOMIC DNA]</scope>
    <source>
        <strain evidence="4 5">UNC380MFSha3.1</strain>
    </source>
</reference>
<dbReference type="InterPro" id="IPR036291">
    <property type="entry name" value="NAD(P)-bd_dom_sf"/>
</dbReference>
<dbReference type="InterPro" id="IPR051450">
    <property type="entry name" value="Gfo/Idh/MocA_Oxidoreductases"/>
</dbReference>
<evidence type="ECO:0000259" key="3">
    <source>
        <dbReference type="Pfam" id="PF02894"/>
    </source>
</evidence>
<evidence type="ECO:0000259" key="2">
    <source>
        <dbReference type="Pfam" id="PF01408"/>
    </source>
</evidence>
<name>A0A7Z7D2R7_9MICO</name>
<feature type="domain" description="Gfo/Idh/MocA-like oxidoreductase N-terminal" evidence="2">
    <location>
        <begin position="28"/>
        <end position="144"/>
    </location>
</feature>
<organism evidence="4 5">
    <name type="scientific">Microbacterium saccharophilum</name>
    <dbReference type="NCBI Taxonomy" id="1213358"/>
    <lineage>
        <taxon>Bacteria</taxon>
        <taxon>Bacillati</taxon>
        <taxon>Actinomycetota</taxon>
        <taxon>Actinomycetes</taxon>
        <taxon>Micrococcales</taxon>
        <taxon>Microbacteriaceae</taxon>
        <taxon>Microbacterium</taxon>
    </lineage>
</organism>
<feature type="domain" description="Gfo/Idh/MocA-like oxidoreductase C-terminal" evidence="3">
    <location>
        <begin position="156"/>
        <end position="387"/>
    </location>
</feature>
<sequence length="392" mass="41902">MSNVFGMDDIRAQSYGPAYGTASRTAEVRYGLVGAGYFGMALGRGLGRLEGARITRVYDPEHAAAAVEEFGAVATASVDELCASPDVDAVIVASPNWAHREAAVLAAQAGKPVFSEKPIALSYADCSAMVDAAAEAGVLFMAGHVMNFMNGVRLAKRLIADGTLGKVLYCRAVRTGWEEPQPSISWKKQRALSGGHLYHHIHELDVVQFIMGPATTVTMVGGNVAHRGEQFGDEDDMLLITLEFGDDTFATLEYGSAFRWPEHHLLIQGTRGAVMIDMQQTGVTVRIGDRVEKHLLHRTAEEDAQRTATYAHSETSGAIGYGNPTTVPPLWLTGIVEEETAYFHGLLQGAAPEPEFAALTDGTAARAAIATADALSLSLVENRKVEVAEITG</sequence>
<dbReference type="Pfam" id="PF02894">
    <property type="entry name" value="GFO_IDH_MocA_C"/>
    <property type="match status" value="1"/>
</dbReference>